<evidence type="ECO:0000256" key="3">
    <source>
        <dbReference type="ARBA" id="ARBA00012824"/>
    </source>
</evidence>
<comment type="catalytic activity">
    <reaction evidence="1">
        <text>chorismate = isochorismate</text>
        <dbReference type="Rhea" id="RHEA:18985"/>
        <dbReference type="ChEBI" id="CHEBI:29748"/>
        <dbReference type="ChEBI" id="CHEBI:29780"/>
        <dbReference type="EC" id="5.4.4.2"/>
    </reaction>
</comment>
<dbReference type="PANTHER" id="PTHR42839:SF2">
    <property type="entry name" value="ISOCHORISMATE SYNTHASE ENTC"/>
    <property type="match status" value="1"/>
</dbReference>
<evidence type="ECO:0000256" key="5">
    <source>
        <dbReference type="ARBA" id="ARBA00041564"/>
    </source>
</evidence>
<dbReference type="EMBL" id="BAAABM010000045">
    <property type="protein sequence ID" value="GAA0354065.1"/>
    <property type="molecule type" value="Genomic_DNA"/>
</dbReference>
<dbReference type="SUPFAM" id="SSF56322">
    <property type="entry name" value="ADC synthase"/>
    <property type="match status" value="1"/>
</dbReference>
<evidence type="ECO:0000256" key="1">
    <source>
        <dbReference type="ARBA" id="ARBA00000799"/>
    </source>
</evidence>
<protein>
    <recommendedName>
        <fullName evidence="3">isochorismate synthase</fullName>
        <ecNumber evidence="3">5.4.4.2</ecNumber>
    </recommendedName>
    <alternativeName>
        <fullName evidence="5">Isochorismate mutase</fullName>
    </alternativeName>
</protein>
<evidence type="ECO:0000256" key="2">
    <source>
        <dbReference type="ARBA" id="ARBA00005297"/>
    </source>
</evidence>
<reference evidence="8" key="1">
    <citation type="journal article" date="2019" name="Int. J. Syst. Evol. Microbiol.">
        <title>The Global Catalogue of Microorganisms (GCM) 10K type strain sequencing project: providing services to taxonomists for standard genome sequencing and annotation.</title>
        <authorList>
            <consortium name="The Broad Institute Genomics Platform"/>
            <consortium name="The Broad Institute Genome Sequencing Center for Infectious Disease"/>
            <person name="Wu L."/>
            <person name="Ma J."/>
        </authorList>
    </citation>
    <scope>NUCLEOTIDE SEQUENCE [LARGE SCALE GENOMIC DNA]</scope>
    <source>
        <strain evidence="8">JCM 3146</strain>
    </source>
</reference>
<name>A0ABP3GX75_9ACTN</name>
<comment type="caution">
    <text evidence="7">The sequence shown here is derived from an EMBL/GenBank/DDBJ whole genome shotgun (WGS) entry which is preliminary data.</text>
</comment>
<dbReference type="Gene3D" id="3.60.120.10">
    <property type="entry name" value="Anthranilate synthase"/>
    <property type="match status" value="1"/>
</dbReference>
<dbReference type="InterPro" id="IPR004561">
    <property type="entry name" value="IsoChor_synthase"/>
</dbReference>
<accession>A0ABP3GX75</accession>
<dbReference type="Pfam" id="PF00425">
    <property type="entry name" value="Chorismate_bind"/>
    <property type="match status" value="1"/>
</dbReference>
<comment type="similarity">
    <text evidence="2">Belongs to the isochorismate synthase family.</text>
</comment>
<gene>
    <name evidence="7" type="ORF">GCM10010151_49560</name>
</gene>
<proteinExistence type="inferred from homology"/>
<evidence type="ECO:0000313" key="8">
    <source>
        <dbReference type="Proteomes" id="UP001501822"/>
    </source>
</evidence>
<evidence type="ECO:0000259" key="6">
    <source>
        <dbReference type="Pfam" id="PF00425"/>
    </source>
</evidence>
<dbReference type="EC" id="5.4.4.2" evidence="3"/>
<dbReference type="Proteomes" id="UP001501822">
    <property type="component" value="Unassembled WGS sequence"/>
</dbReference>
<dbReference type="InterPro" id="IPR005801">
    <property type="entry name" value="ADC_synthase"/>
</dbReference>
<feature type="domain" description="Chorismate-utilising enzyme C-terminal" evidence="6">
    <location>
        <begin position="194"/>
        <end position="449"/>
    </location>
</feature>
<dbReference type="RefSeq" id="WP_252800305.1">
    <property type="nucleotide sequence ID" value="NZ_BAAABM010000045.1"/>
</dbReference>
<dbReference type="NCBIfam" id="TIGR00543">
    <property type="entry name" value="isochor_syn"/>
    <property type="match status" value="1"/>
</dbReference>
<keyword evidence="4" id="KW-0413">Isomerase</keyword>
<organism evidence="7 8">
    <name type="scientific">Actinoallomurus spadix</name>
    <dbReference type="NCBI Taxonomy" id="79912"/>
    <lineage>
        <taxon>Bacteria</taxon>
        <taxon>Bacillati</taxon>
        <taxon>Actinomycetota</taxon>
        <taxon>Actinomycetes</taxon>
        <taxon>Streptosporangiales</taxon>
        <taxon>Thermomonosporaceae</taxon>
        <taxon>Actinoallomurus</taxon>
    </lineage>
</organism>
<evidence type="ECO:0000256" key="4">
    <source>
        <dbReference type="ARBA" id="ARBA00023235"/>
    </source>
</evidence>
<keyword evidence="8" id="KW-1185">Reference proteome</keyword>
<evidence type="ECO:0000313" key="7">
    <source>
        <dbReference type="EMBL" id="GAA0354065.1"/>
    </source>
</evidence>
<dbReference type="InterPro" id="IPR015890">
    <property type="entry name" value="Chorismate_C"/>
</dbReference>
<sequence>MIGVSPEFVAACERARAAAERSGRPVIVSWGTPVPAASGPALLASASRGTYPAFVWESAWTGRSIYASGSALNLVGWGPNRFAAISHTWRQQARAAITVAAAQPCLVGRFSFFSSSTGAASDRPDGLMWLPAAQVTLRDGGEPVLTLNAWITPDAIPEQAARPAAWHARRLLEPAPRVSEAEIAATILFEQPSPEGWRDLVDEAVTAMAAAEFEKVVLARQTLVLTHSRDPAAELLARLARSTAGGTLIGVGRDGEWLVAATPECLVRLTDGQVHTHSLAGTVPRDLDSGHDATLTARLQSDPKLSREQAIVTSFITNALRAACDDIRADAARQVVRLATVQHLETSIQATVRDRDETSVLDLAGLLHPTPAVGGYPRDAALRWIERREPGHRGWYAAPVGWTDLSGDGEMAVAIRSASITGNRATVYAGAGLVAGSRAAEEYEETRWKMRPMLAALGVPDMDRAGATVPTLEVR</sequence>
<dbReference type="PANTHER" id="PTHR42839">
    <property type="entry name" value="ISOCHORISMATE SYNTHASE ENTC"/>
    <property type="match status" value="1"/>
</dbReference>